<protein>
    <submittedName>
        <fullName evidence="2">Zinc metallopeptidase</fullName>
    </submittedName>
</protein>
<comment type="caution">
    <text evidence="2">The sequence shown here is derived from an EMBL/GenBank/DDBJ whole genome shotgun (WGS) entry which is preliminary data.</text>
</comment>
<reference evidence="2" key="1">
    <citation type="journal article" date="2020" name="mSystems">
        <title>Genome- and Community-Level Interaction Insights into Carbon Utilization and Element Cycling Functions of Hydrothermarchaeota in Hydrothermal Sediment.</title>
        <authorList>
            <person name="Zhou Z."/>
            <person name="Liu Y."/>
            <person name="Xu W."/>
            <person name="Pan J."/>
            <person name="Luo Z.H."/>
            <person name="Li M."/>
        </authorList>
    </citation>
    <scope>NUCLEOTIDE SEQUENCE [LARGE SCALE GENOMIC DNA]</scope>
    <source>
        <strain evidence="2">SpSt-381</strain>
    </source>
</reference>
<dbReference type="EMBL" id="DSQF01000028">
    <property type="protein sequence ID" value="HGZ44415.1"/>
    <property type="molecule type" value="Genomic_DNA"/>
</dbReference>
<evidence type="ECO:0000256" key="1">
    <source>
        <dbReference type="SAM" id="Phobius"/>
    </source>
</evidence>
<feature type="transmembrane region" description="Helical" evidence="1">
    <location>
        <begin position="207"/>
        <end position="226"/>
    </location>
</feature>
<dbReference type="Pfam" id="PF04298">
    <property type="entry name" value="Zn_peptidase_2"/>
    <property type="match status" value="1"/>
</dbReference>
<keyword evidence="1" id="KW-1133">Transmembrane helix</keyword>
<keyword evidence="1" id="KW-0812">Transmembrane</keyword>
<keyword evidence="1" id="KW-0472">Membrane</keyword>
<sequence>MPFFGFDPTIVLLVPAMIFAFWAQWKVQHTYAKYAEIAASAGITGRQMAQAIMNRNGVHDVKIEDVGGVLSDHYDPRARAVRLSEPIGHGASISSIAVAAHEVGHVLQHAEGYAPLVIRSAIAPVASIASMAAFPLFMIGLFFNIPGVSGLLMDLGILFFSGAVLFHLVTLPVEFDASKRALAQLTSHGAIAPQEVRGAKAVLDAAALTYVAAAAMAAVQLLRLIVLRQSRD</sequence>
<proteinExistence type="predicted"/>
<feature type="transmembrane region" description="Helical" evidence="1">
    <location>
        <begin position="6"/>
        <end position="23"/>
    </location>
</feature>
<accession>A0A832MM17</accession>
<feature type="transmembrane region" description="Helical" evidence="1">
    <location>
        <begin position="151"/>
        <end position="171"/>
    </location>
</feature>
<gene>
    <name evidence="2" type="ORF">ENR23_13545</name>
</gene>
<dbReference type="AlphaFoldDB" id="A0A832MM17"/>
<dbReference type="PANTHER" id="PTHR36434">
    <property type="entry name" value="MEMBRANE PROTEASE YUGP-RELATED"/>
    <property type="match status" value="1"/>
</dbReference>
<dbReference type="PANTHER" id="PTHR36434:SF1">
    <property type="entry name" value="MEMBRANE PROTEASE YUGP-RELATED"/>
    <property type="match status" value="1"/>
</dbReference>
<evidence type="ECO:0000313" key="2">
    <source>
        <dbReference type="EMBL" id="HGZ44415.1"/>
    </source>
</evidence>
<feature type="transmembrane region" description="Helical" evidence="1">
    <location>
        <begin position="121"/>
        <end position="145"/>
    </location>
</feature>
<dbReference type="InterPro" id="IPR007395">
    <property type="entry name" value="Zn_peptidase_2"/>
</dbReference>
<organism evidence="2">
    <name type="scientific">Eiseniibacteriota bacterium</name>
    <dbReference type="NCBI Taxonomy" id="2212470"/>
    <lineage>
        <taxon>Bacteria</taxon>
        <taxon>Candidatus Eiseniibacteriota</taxon>
    </lineage>
</organism>
<name>A0A832MM17_UNCEI</name>